<dbReference type="InterPro" id="IPR024607">
    <property type="entry name" value="Sulfatase_CS"/>
</dbReference>
<evidence type="ECO:0000259" key="7">
    <source>
        <dbReference type="Pfam" id="PF00884"/>
    </source>
</evidence>
<feature type="region of interest" description="Disordered" evidence="5">
    <location>
        <begin position="330"/>
        <end position="349"/>
    </location>
</feature>
<keyword evidence="3 8" id="KW-0378">Hydrolase</keyword>
<dbReference type="OrthoDB" id="9762324at2"/>
<evidence type="ECO:0000256" key="2">
    <source>
        <dbReference type="ARBA" id="ARBA00022723"/>
    </source>
</evidence>
<sequence precursor="true">MIRLAFALCLALFLSATLRADDTKSPHNGRNVILFVVDDQGFQAGCYGNKEIKTPNIDRLAATGVRFTRASCTSASCSASRSVLLTGLHNHATGHYGHAHAYHHFSTYDTVKTLPVMLSEAGYRTCSIGKYHLAPEYVYHFEEYRNQGIVGGARNSVMMAQNAIDWMKEEDERPFFLYFCTSDPHRGPGPGNFANFNNREENPYPGCERITYNPDDITPPPWLPDNDEVRKELAEYYQAISRLDQGLGLLLDYLNESGREKETLVIFLSDNGPPFPGAKTNLYQPGMNLPLLVRDPDVEKQGSVCDARVTWVDIVPTILDFCDVTPEPAPPIRPKENVGPPEYRQPPRKQKLEPVTFHGRSFLDILGKASPEGWDEAFASHTFHEITMYYPMRVIIDGDHKLLFNIAHQLPYPFASDLYASPTWQSVLNSDERMYGPRTVDSYIYRPRFELYNLAEDPWETNNLATDSSHQEVLEKLQEKLRKWQNETRDPWKLKWTYE</sequence>
<evidence type="ECO:0000256" key="5">
    <source>
        <dbReference type="SAM" id="MobiDB-lite"/>
    </source>
</evidence>
<dbReference type="InterPro" id="IPR017850">
    <property type="entry name" value="Alkaline_phosphatase_core_sf"/>
</dbReference>
<dbReference type="InterPro" id="IPR000917">
    <property type="entry name" value="Sulfatase_N"/>
</dbReference>
<dbReference type="PANTHER" id="PTHR42693">
    <property type="entry name" value="ARYLSULFATASE FAMILY MEMBER"/>
    <property type="match status" value="1"/>
</dbReference>
<feature type="chain" id="PRO_5021889433" evidence="6">
    <location>
        <begin position="21"/>
        <end position="499"/>
    </location>
</feature>
<evidence type="ECO:0000256" key="6">
    <source>
        <dbReference type="SAM" id="SignalP"/>
    </source>
</evidence>
<proteinExistence type="inferred from homology"/>
<dbReference type="SUPFAM" id="SSF53649">
    <property type="entry name" value="Alkaline phosphatase-like"/>
    <property type="match status" value="1"/>
</dbReference>
<evidence type="ECO:0000256" key="4">
    <source>
        <dbReference type="ARBA" id="ARBA00022837"/>
    </source>
</evidence>
<evidence type="ECO:0000313" key="9">
    <source>
        <dbReference type="Proteomes" id="UP000320496"/>
    </source>
</evidence>
<reference evidence="8 9" key="1">
    <citation type="submission" date="2019-02" db="EMBL/GenBank/DDBJ databases">
        <title>Deep-cultivation of Planctomycetes and their phenomic and genomic characterization uncovers novel biology.</title>
        <authorList>
            <person name="Wiegand S."/>
            <person name="Jogler M."/>
            <person name="Boedeker C."/>
            <person name="Pinto D."/>
            <person name="Vollmers J."/>
            <person name="Rivas-Marin E."/>
            <person name="Kohn T."/>
            <person name="Peeters S.H."/>
            <person name="Heuer A."/>
            <person name="Rast P."/>
            <person name="Oberbeckmann S."/>
            <person name="Bunk B."/>
            <person name="Jeske O."/>
            <person name="Meyerdierks A."/>
            <person name="Storesund J.E."/>
            <person name="Kallscheuer N."/>
            <person name="Luecker S."/>
            <person name="Lage O.M."/>
            <person name="Pohl T."/>
            <person name="Merkel B.J."/>
            <person name="Hornburger P."/>
            <person name="Mueller R.-W."/>
            <person name="Bruemmer F."/>
            <person name="Labrenz M."/>
            <person name="Spormann A.M."/>
            <person name="Op den Camp H."/>
            <person name="Overmann J."/>
            <person name="Amann R."/>
            <person name="Jetten M.S.M."/>
            <person name="Mascher T."/>
            <person name="Medema M.H."/>
            <person name="Devos D.P."/>
            <person name="Kaster A.-K."/>
            <person name="Ovreas L."/>
            <person name="Rohde M."/>
            <person name="Galperin M.Y."/>
            <person name="Jogler C."/>
        </authorList>
    </citation>
    <scope>NUCLEOTIDE SEQUENCE [LARGE SCALE GENOMIC DNA]</scope>
    <source>
        <strain evidence="8 9">Mal4</strain>
    </source>
</reference>
<dbReference type="EMBL" id="CP036275">
    <property type="protein sequence ID" value="QDU39155.1"/>
    <property type="molecule type" value="Genomic_DNA"/>
</dbReference>
<organism evidence="8 9">
    <name type="scientific">Maioricimonas rarisocia</name>
    <dbReference type="NCBI Taxonomy" id="2528026"/>
    <lineage>
        <taxon>Bacteria</taxon>
        <taxon>Pseudomonadati</taxon>
        <taxon>Planctomycetota</taxon>
        <taxon>Planctomycetia</taxon>
        <taxon>Planctomycetales</taxon>
        <taxon>Planctomycetaceae</taxon>
        <taxon>Maioricimonas</taxon>
    </lineage>
</organism>
<keyword evidence="9" id="KW-1185">Reference proteome</keyword>
<gene>
    <name evidence="8" type="primary">atsA_45</name>
    <name evidence="8" type="ORF">Mal4_34910</name>
</gene>
<dbReference type="PANTHER" id="PTHR42693:SF53">
    <property type="entry name" value="ENDO-4-O-SULFATASE"/>
    <property type="match status" value="1"/>
</dbReference>
<dbReference type="GO" id="GO:0004065">
    <property type="term" value="F:arylsulfatase activity"/>
    <property type="evidence" value="ECO:0007669"/>
    <property type="project" value="UniProtKB-EC"/>
</dbReference>
<dbReference type="InterPro" id="IPR050738">
    <property type="entry name" value="Sulfatase"/>
</dbReference>
<keyword evidence="2" id="KW-0479">Metal-binding</keyword>
<dbReference type="Proteomes" id="UP000320496">
    <property type="component" value="Chromosome"/>
</dbReference>
<feature type="domain" description="Sulfatase N-terminal" evidence="7">
    <location>
        <begin position="30"/>
        <end position="322"/>
    </location>
</feature>
<dbReference type="Pfam" id="PF00884">
    <property type="entry name" value="Sulfatase"/>
    <property type="match status" value="1"/>
</dbReference>
<keyword evidence="6" id="KW-0732">Signal</keyword>
<dbReference type="CDD" id="cd16027">
    <property type="entry name" value="SGSH"/>
    <property type="match status" value="1"/>
</dbReference>
<dbReference type="KEGG" id="mri:Mal4_34910"/>
<dbReference type="EC" id="3.1.6.1" evidence="8"/>
<dbReference type="Gene3D" id="3.40.720.10">
    <property type="entry name" value="Alkaline Phosphatase, subunit A"/>
    <property type="match status" value="1"/>
</dbReference>
<accession>A0A517Z9J2</accession>
<evidence type="ECO:0000256" key="3">
    <source>
        <dbReference type="ARBA" id="ARBA00022801"/>
    </source>
</evidence>
<evidence type="ECO:0000313" key="8">
    <source>
        <dbReference type="EMBL" id="QDU39155.1"/>
    </source>
</evidence>
<name>A0A517Z9J2_9PLAN</name>
<keyword evidence="4" id="KW-0106">Calcium</keyword>
<dbReference type="GO" id="GO:0046872">
    <property type="term" value="F:metal ion binding"/>
    <property type="evidence" value="ECO:0007669"/>
    <property type="project" value="UniProtKB-KW"/>
</dbReference>
<comment type="similarity">
    <text evidence="1">Belongs to the sulfatase family.</text>
</comment>
<evidence type="ECO:0000256" key="1">
    <source>
        <dbReference type="ARBA" id="ARBA00008779"/>
    </source>
</evidence>
<dbReference type="AlphaFoldDB" id="A0A517Z9J2"/>
<protein>
    <submittedName>
        <fullName evidence="8">Arylsulfatase</fullName>
        <ecNumber evidence="8">3.1.6.1</ecNumber>
    </submittedName>
</protein>
<dbReference type="RefSeq" id="WP_145370367.1">
    <property type="nucleotide sequence ID" value="NZ_CP036275.1"/>
</dbReference>
<dbReference type="PROSITE" id="PS00149">
    <property type="entry name" value="SULFATASE_2"/>
    <property type="match status" value="1"/>
</dbReference>
<feature type="signal peptide" evidence="6">
    <location>
        <begin position="1"/>
        <end position="20"/>
    </location>
</feature>